<comment type="caution">
    <text evidence="4">The sequence shown here is derived from an EMBL/GenBank/DDBJ whole genome shotgun (WGS) entry which is preliminary data.</text>
</comment>
<name>A0A6M1T863_9BACT</name>
<reference evidence="4 5" key="1">
    <citation type="submission" date="2020-02" db="EMBL/GenBank/DDBJ databases">
        <title>Balneolaceae bacterium YR4-1, complete genome.</title>
        <authorList>
            <person name="Li Y."/>
            <person name="Wu S."/>
        </authorList>
    </citation>
    <scope>NUCLEOTIDE SEQUENCE [LARGE SCALE GENOMIC DNA]</scope>
    <source>
        <strain evidence="4 5">YR4-1</strain>
    </source>
</reference>
<gene>
    <name evidence="4" type="ORF">G3570_07455</name>
</gene>
<dbReference type="InterPro" id="IPR011250">
    <property type="entry name" value="OMP/PagP_B-barrel"/>
</dbReference>
<dbReference type="Proteomes" id="UP000473278">
    <property type="component" value="Unassembled WGS sequence"/>
</dbReference>
<dbReference type="EMBL" id="JAALLT010000002">
    <property type="protein sequence ID" value="NGP76463.1"/>
    <property type="molecule type" value="Genomic_DNA"/>
</dbReference>
<evidence type="ECO:0000313" key="5">
    <source>
        <dbReference type="Proteomes" id="UP000473278"/>
    </source>
</evidence>
<evidence type="ECO:0000256" key="1">
    <source>
        <dbReference type="SAM" id="MobiDB-lite"/>
    </source>
</evidence>
<feature type="region of interest" description="Disordered" evidence="1">
    <location>
        <begin position="81"/>
        <end position="137"/>
    </location>
</feature>
<proteinExistence type="predicted"/>
<dbReference type="SUPFAM" id="SSF56925">
    <property type="entry name" value="OMPA-like"/>
    <property type="match status" value="1"/>
</dbReference>
<evidence type="ECO:0000256" key="2">
    <source>
        <dbReference type="SAM" id="Phobius"/>
    </source>
</evidence>
<evidence type="ECO:0000259" key="3">
    <source>
        <dbReference type="Pfam" id="PF13568"/>
    </source>
</evidence>
<accession>A0A6M1T863</accession>
<sequence length="427" mass="47912">MSDSNNKDPLEEFFQKKSGDYDISYREEDWKSLEGRLDALDAQIAARRRRRLAAAAVLIIISLLSYFIYQNNQEINSLNEQLSRQDQPQTITNPVPDSATEDALAENSTPVPDLKDVKEDPNNGKSEGNSQNERLENRVGETGAELATDINSDQYQTIARNKTNPISISEINCEECILSETITQTPTEFHSISANETYATDRNTPIAQLTGLESSQEETQRINSSKSALSRITLGFVLGPDMSTAGNFSNFYNPGSKIGVTVDYSISEKWAVSIGAIRSKVNYKAGSSDYSPPAGYWYNGVEADLTRAACILIDIPVNLSYRFFRRNHSRLYASAGLSSYIMLNEDYRFSYAYEQPELPQRWKENTGTKHFMSNANIAIGYEYELTNSLSLRAEPFLRVPIREIGWGNVDLYSVGSLFSINYSLNKL</sequence>
<keyword evidence="2" id="KW-1133">Transmembrane helix</keyword>
<keyword evidence="5" id="KW-1185">Reference proteome</keyword>
<evidence type="ECO:0000313" key="4">
    <source>
        <dbReference type="EMBL" id="NGP76463.1"/>
    </source>
</evidence>
<keyword evidence="2" id="KW-0812">Transmembrane</keyword>
<dbReference type="RefSeq" id="WP_165140830.1">
    <property type="nucleotide sequence ID" value="NZ_JAALLT010000002.1"/>
</dbReference>
<protein>
    <submittedName>
        <fullName evidence="4">Porin family protein</fullName>
    </submittedName>
</protein>
<dbReference type="Pfam" id="PF13568">
    <property type="entry name" value="OMP_b-brl_2"/>
    <property type="match status" value="1"/>
</dbReference>
<dbReference type="AlphaFoldDB" id="A0A6M1T863"/>
<feature type="transmembrane region" description="Helical" evidence="2">
    <location>
        <begin position="52"/>
        <end position="69"/>
    </location>
</feature>
<organism evidence="4 5">
    <name type="scientific">Halalkalibaculum roseum</name>
    <dbReference type="NCBI Taxonomy" id="2709311"/>
    <lineage>
        <taxon>Bacteria</taxon>
        <taxon>Pseudomonadati</taxon>
        <taxon>Balneolota</taxon>
        <taxon>Balneolia</taxon>
        <taxon>Balneolales</taxon>
        <taxon>Balneolaceae</taxon>
        <taxon>Halalkalibaculum</taxon>
    </lineage>
</organism>
<keyword evidence="2" id="KW-0472">Membrane</keyword>
<dbReference type="InterPro" id="IPR025665">
    <property type="entry name" value="Beta-barrel_OMP_2"/>
</dbReference>
<feature type="compositionally biased region" description="Polar residues" evidence="1">
    <location>
        <begin position="123"/>
        <end position="132"/>
    </location>
</feature>
<feature type="domain" description="Outer membrane protein beta-barrel" evidence="3">
    <location>
        <begin position="251"/>
        <end position="385"/>
    </location>
</feature>
<feature type="compositionally biased region" description="Basic and acidic residues" evidence="1">
    <location>
        <begin position="113"/>
        <end position="122"/>
    </location>
</feature>
<feature type="compositionally biased region" description="Polar residues" evidence="1">
    <location>
        <begin position="81"/>
        <end position="95"/>
    </location>
</feature>